<feature type="transmembrane region" description="Helical" evidence="2">
    <location>
        <begin position="100"/>
        <end position="129"/>
    </location>
</feature>
<evidence type="ECO:0000313" key="4">
    <source>
        <dbReference type="Proteomes" id="UP000750334"/>
    </source>
</evidence>
<dbReference type="Proteomes" id="UP000750334">
    <property type="component" value="Unassembled WGS sequence"/>
</dbReference>
<reference evidence="3 4" key="1">
    <citation type="submission" date="2020-11" db="EMBL/GenBank/DDBJ databases">
        <title>Kefir isolates.</title>
        <authorList>
            <person name="Marcisauskas S."/>
            <person name="Kim Y."/>
            <person name="Blasche S."/>
        </authorList>
    </citation>
    <scope>NUCLEOTIDE SEQUENCE [LARGE SCALE GENOMIC DNA]</scope>
    <source>
        <strain evidence="3 4">OG2</strain>
    </source>
</reference>
<evidence type="ECO:0000313" key="3">
    <source>
        <dbReference type="EMBL" id="KAG0656957.1"/>
    </source>
</evidence>
<evidence type="ECO:0000256" key="1">
    <source>
        <dbReference type="SAM" id="MobiDB-lite"/>
    </source>
</evidence>
<feature type="compositionally biased region" description="Polar residues" evidence="1">
    <location>
        <begin position="275"/>
        <end position="290"/>
    </location>
</feature>
<feature type="compositionally biased region" description="Basic and acidic residues" evidence="1">
    <location>
        <begin position="265"/>
        <end position="274"/>
    </location>
</feature>
<dbReference type="AlphaFoldDB" id="A0A9P6VVJ1"/>
<proteinExistence type="predicted"/>
<feature type="transmembrane region" description="Helical" evidence="2">
    <location>
        <begin position="43"/>
        <end position="67"/>
    </location>
</feature>
<keyword evidence="2" id="KW-1133">Transmembrane helix</keyword>
<feature type="region of interest" description="Disordered" evidence="1">
    <location>
        <begin position="265"/>
        <end position="290"/>
    </location>
</feature>
<feature type="transmembrane region" description="Helical" evidence="2">
    <location>
        <begin position="12"/>
        <end position="31"/>
    </location>
</feature>
<feature type="compositionally biased region" description="Basic residues" evidence="1">
    <location>
        <begin position="340"/>
        <end position="352"/>
    </location>
</feature>
<name>A0A9P6VVJ1_MAUEX</name>
<accession>A0A9P6VVJ1</accession>
<dbReference type="OrthoDB" id="4069321at2759"/>
<sequence length="352" mass="40108">MLVSAFHLARWFKWIVFSLILLARSLVSNIYRGFIQLIVKPLYDCFVTLVWIPIVISLRISITLILLPMNIPLRLVFGTSVQELAQYGPSFLNLHIIMTMIQYTMVLLMFGILIGSVTGTILGMIHFYLRIPTIYLDLSNVKDYIMKKINSAVGYIKYLFIRSIQWVKNIVMKPSKTENHTVKKEHKVAPKDDSSIQATVTTSDQVSPEISKGLSTKVKSRKGSVTSVLDVASIMPNDFFQTDNDERKTLVVDIEPNDIVNYDNDKLPHPERRTVYNTPEQSPHNSPTISPQALEEIYNDSSIVDSDPSGLDIWDRFDSLDRDHIQGTTRTDNTTMRTTRVSKKNRKHNGTS</sequence>
<keyword evidence="2" id="KW-0812">Transmembrane</keyword>
<dbReference type="EMBL" id="PUHR01000246">
    <property type="protein sequence ID" value="KAG0656957.1"/>
    <property type="molecule type" value="Genomic_DNA"/>
</dbReference>
<comment type="caution">
    <text evidence="3">The sequence shown here is derived from an EMBL/GenBank/DDBJ whole genome shotgun (WGS) entry which is preliminary data.</text>
</comment>
<keyword evidence="2" id="KW-0472">Membrane</keyword>
<keyword evidence="4" id="KW-1185">Reference proteome</keyword>
<protein>
    <submittedName>
        <fullName evidence="3">Uncharacterized protein</fullName>
    </submittedName>
</protein>
<gene>
    <name evidence="3" type="ORF">C6P45_002542</name>
</gene>
<feature type="compositionally biased region" description="Low complexity" evidence="1">
    <location>
        <begin position="328"/>
        <end position="339"/>
    </location>
</feature>
<feature type="region of interest" description="Disordered" evidence="1">
    <location>
        <begin position="322"/>
        <end position="352"/>
    </location>
</feature>
<organism evidence="3 4">
    <name type="scientific">Maudiozyma exigua</name>
    <name type="common">Yeast</name>
    <name type="synonym">Kazachstania exigua</name>
    <dbReference type="NCBI Taxonomy" id="34358"/>
    <lineage>
        <taxon>Eukaryota</taxon>
        <taxon>Fungi</taxon>
        <taxon>Dikarya</taxon>
        <taxon>Ascomycota</taxon>
        <taxon>Saccharomycotina</taxon>
        <taxon>Saccharomycetes</taxon>
        <taxon>Saccharomycetales</taxon>
        <taxon>Saccharomycetaceae</taxon>
        <taxon>Maudiozyma</taxon>
    </lineage>
</organism>
<evidence type="ECO:0000256" key="2">
    <source>
        <dbReference type="SAM" id="Phobius"/>
    </source>
</evidence>